<dbReference type="Proteomes" id="UP001219901">
    <property type="component" value="Chromosome"/>
</dbReference>
<keyword evidence="2" id="KW-0378">Hydrolase</keyword>
<proteinExistence type="predicted"/>
<name>A0AAJ5ZHJ0_9CHLR</name>
<dbReference type="InterPro" id="IPR003615">
    <property type="entry name" value="HNH_nuc"/>
</dbReference>
<dbReference type="Gene3D" id="1.10.30.50">
    <property type="match status" value="1"/>
</dbReference>
<sequence length="289" mass="31807">MPNHPLSYWLSDTNATGRLWRSILLFGSNTAAYKFALGGALLEVASKGIESVRVQDLAVPVAKRICDHLKVEDRQATNPSSSFLVACRQYNAEEIDQDALIGSTISQGFRYVFDAFHQVAGDDVPQRFFTVEGSGGSRVIHPTEQLLGINTSAAAVLGGEVEARWRLVETAWAIGVSAQLLDVQIDGATEDLIVSRDLETRKSVGNAKWAFSGYQDGKCFYCGVELDTPDLVTSQTHVDHVIPYSLCKLMDADVDHVWNLVNACSECNLSTRLKSLEYYRVCHCANISR</sequence>
<dbReference type="GO" id="GO:0004519">
    <property type="term" value="F:endonuclease activity"/>
    <property type="evidence" value="ECO:0007669"/>
    <property type="project" value="UniProtKB-KW"/>
</dbReference>
<feature type="domain" description="HNH nuclease" evidence="1">
    <location>
        <begin position="207"/>
        <end position="269"/>
    </location>
</feature>
<dbReference type="AlphaFoldDB" id="A0AAJ5ZHJ0"/>
<organism evidence="2 3">
    <name type="scientific">Candidatus Lucifugimonas marina</name>
    <dbReference type="NCBI Taxonomy" id="3038979"/>
    <lineage>
        <taxon>Bacteria</taxon>
        <taxon>Bacillati</taxon>
        <taxon>Chloroflexota</taxon>
        <taxon>Dehalococcoidia</taxon>
        <taxon>SAR202 cluster</taxon>
        <taxon>Candidatus Lucifugimonadales</taxon>
        <taxon>Candidatus Lucifugimonadaceae</taxon>
        <taxon>Candidatus Lucifugimonas</taxon>
    </lineage>
</organism>
<evidence type="ECO:0000259" key="1">
    <source>
        <dbReference type="SMART" id="SM00507"/>
    </source>
</evidence>
<accession>A0AAJ5ZHJ0</accession>
<protein>
    <submittedName>
        <fullName evidence="2">HNH endonuclease</fullName>
    </submittedName>
</protein>
<dbReference type="EMBL" id="CP046147">
    <property type="protein sequence ID" value="WFG39495.1"/>
    <property type="molecule type" value="Genomic_DNA"/>
</dbReference>
<reference evidence="3" key="2">
    <citation type="submission" date="2023-06" db="EMBL/GenBank/DDBJ databases">
        <title>Pangenomics reveal diversification of enzyme families and niche specialization in globally abundant SAR202 bacteria.</title>
        <authorList>
            <person name="Saw J.H.W."/>
        </authorList>
    </citation>
    <scope>NUCLEOTIDE SEQUENCE [LARGE SCALE GENOMIC DNA]</scope>
    <source>
        <strain evidence="3">JH1073</strain>
    </source>
</reference>
<evidence type="ECO:0000313" key="3">
    <source>
        <dbReference type="Proteomes" id="UP001219901"/>
    </source>
</evidence>
<dbReference type="RefSeq" id="WP_342853245.1">
    <property type="nucleotide sequence ID" value="NZ_CP046147.1"/>
</dbReference>
<dbReference type="CDD" id="cd00085">
    <property type="entry name" value="HNHc"/>
    <property type="match status" value="1"/>
</dbReference>
<keyword evidence="3" id="KW-1185">Reference proteome</keyword>
<dbReference type="Pfam" id="PF13395">
    <property type="entry name" value="HNH_4"/>
    <property type="match status" value="1"/>
</dbReference>
<keyword evidence="2" id="KW-0540">Nuclease</keyword>
<dbReference type="SMART" id="SM00507">
    <property type="entry name" value="HNHc"/>
    <property type="match status" value="1"/>
</dbReference>
<gene>
    <name evidence="2" type="ORF">GKO48_07640</name>
</gene>
<evidence type="ECO:0000313" key="2">
    <source>
        <dbReference type="EMBL" id="WFG39495.1"/>
    </source>
</evidence>
<keyword evidence="2" id="KW-0255">Endonuclease</keyword>
<reference evidence="2 3" key="1">
    <citation type="submission" date="2019-11" db="EMBL/GenBank/DDBJ databases">
        <authorList>
            <person name="Cho J.-C."/>
        </authorList>
    </citation>
    <scope>NUCLEOTIDE SEQUENCE [LARGE SCALE GENOMIC DNA]</scope>
    <source>
        <strain evidence="2 3">JH1073</strain>
    </source>
</reference>